<sequence>MASQSDDIFTSDFKTTPYWWEAAPPETVLDPLPSQADVVVIGSGFAGLNAAIELARHGKNVVVLEANELGSGGSTRTGGMISSGQKLVVGGAIKGISPDLFGKMIADSIASFAFIQELVQREALDADLFIGGRYFGAHTKKQLSSLYEMGDILHRVTGVTVHKVKRDEQAAIIGSTFYHGGILVDEYGGVHPGKYNKALRDLARKLGATLLSHARVMSITPHTGGGKTVNTVRGVIEAQEVLVLTNGYTDTLATPNLAKRIVPVKSYQIATEPLPPELMAKLIPGGRMITDSRRDLIYSRPSPDGTRLLFGSRPGIMDCDDKTAAFKIRQRMLAIWPELAGYRISHAWSGFVAMTHDKTAYAGLMDNARFAVGCNGNGVALMSWLGYRTAQKVLGTEERPLSFDRPTFRRIPLYDGRPWFVPFVSGWYRLRDAVDKRLD</sequence>
<dbReference type="RefSeq" id="WP_034892299.1">
    <property type="nucleotide sequence ID" value="NZ_JRUQ01000032.1"/>
</dbReference>
<feature type="domain" description="FAD dependent oxidoreductase" evidence="2">
    <location>
        <begin position="37"/>
        <end position="391"/>
    </location>
</feature>
<dbReference type="Gene3D" id="3.50.50.60">
    <property type="entry name" value="FAD/NAD(P)-binding domain"/>
    <property type="match status" value="1"/>
</dbReference>
<dbReference type="STRING" id="371042.NG99_11145"/>
<keyword evidence="4" id="KW-1185">Reference proteome</keyword>
<evidence type="ECO:0000313" key="3">
    <source>
        <dbReference type="EMBL" id="KGT93867.1"/>
    </source>
</evidence>
<accession>A0A0A3Z441</accession>
<name>A0A0A3Z441_9GAMM</name>
<reference evidence="3 4" key="1">
    <citation type="submission" date="2014-10" db="EMBL/GenBank/DDBJ databases">
        <title>Genome sequence of Erwinia typographi M043b.</title>
        <authorList>
            <person name="Chan K.-G."/>
            <person name="Tan W.-S."/>
        </authorList>
    </citation>
    <scope>NUCLEOTIDE SEQUENCE [LARGE SCALE GENOMIC DNA]</scope>
    <source>
        <strain evidence="3 4">M043b</strain>
    </source>
</reference>
<protein>
    <submittedName>
        <fullName evidence="3">FAD-dependent oxidoreductase</fullName>
    </submittedName>
</protein>
<organism evidence="3 4">
    <name type="scientific">Erwinia typographi</name>
    <dbReference type="NCBI Taxonomy" id="371042"/>
    <lineage>
        <taxon>Bacteria</taxon>
        <taxon>Pseudomonadati</taxon>
        <taxon>Pseudomonadota</taxon>
        <taxon>Gammaproteobacteria</taxon>
        <taxon>Enterobacterales</taxon>
        <taxon>Erwiniaceae</taxon>
        <taxon>Erwinia</taxon>
    </lineage>
</organism>
<comment type="caution">
    <text evidence="3">The sequence shown here is derived from an EMBL/GenBank/DDBJ whole genome shotgun (WGS) entry which is preliminary data.</text>
</comment>
<dbReference type="SUPFAM" id="SSF51905">
    <property type="entry name" value="FAD/NAD(P)-binding domain"/>
    <property type="match status" value="1"/>
</dbReference>
<dbReference type="EMBL" id="JRUQ01000032">
    <property type="protein sequence ID" value="KGT93867.1"/>
    <property type="molecule type" value="Genomic_DNA"/>
</dbReference>
<evidence type="ECO:0000256" key="1">
    <source>
        <dbReference type="ARBA" id="ARBA00023002"/>
    </source>
</evidence>
<dbReference type="AlphaFoldDB" id="A0A0A3Z441"/>
<dbReference type="Proteomes" id="UP000030351">
    <property type="component" value="Unassembled WGS sequence"/>
</dbReference>
<keyword evidence="1" id="KW-0560">Oxidoreductase</keyword>
<dbReference type="GO" id="GO:0005737">
    <property type="term" value="C:cytoplasm"/>
    <property type="evidence" value="ECO:0007669"/>
    <property type="project" value="TreeGrafter"/>
</dbReference>
<dbReference type="Pfam" id="PF01266">
    <property type="entry name" value="DAO"/>
    <property type="match status" value="1"/>
</dbReference>
<proteinExistence type="predicted"/>
<dbReference type="PANTHER" id="PTHR13847:SF281">
    <property type="entry name" value="FAD DEPENDENT OXIDOREDUCTASE DOMAIN-CONTAINING PROTEIN"/>
    <property type="match status" value="1"/>
</dbReference>
<dbReference type="InterPro" id="IPR036188">
    <property type="entry name" value="FAD/NAD-bd_sf"/>
</dbReference>
<dbReference type="GO" id="GO:0016491">
    <property type="term" value="F:oxidoreductase activity"/>
    <property type="evidence" value="ECO:0007669"/>
    <property type="project" value="UniProtKB-KW"/>
</dbReference>
<dbReference type="InterPro" id="IPR006076">
    <property type="entry name" value="FAD-dep_OxRdtase"/>
</dbReference>
<dbReference type="OrthoDB" id="6925984at2"/>
<gene>
    <name evidence="3" type="ORF">NG99_11145</name>
</gene>
<dbReference type="PANTHER" id="PTHR13847">
    <property type="entry name" value="SARCOSINE DEHYDROGENASE-RELATED"/>
    <property type="match status" value="1"/>
</dbReference>
<dbReference type="Gene3D" id="3.30.9.10">
    <property type="entry name" value="D-Amino Acid Oxidase, subunit A, domain 2"/>
    <property type="match status" value="1"/>
</dbReference>
<dbReference type="eggNOG" id="COG0665">
    <property type="taxonomic scope" value="Bacteria"/>
</dbReference>
<evidence type="ECO:0000259" key="2">
    <source>
        <dbReference type="Pfam" id="PF01266"/>
    </source>
</evidence>
<evidence type="ECO:0000313" key="4">
    <source>
        <dbReference type="Proteomes" id="UP000030351"/>
    </source>
</evidence>